<sequence>AGAIKTSVTGTSMPAGTVSGNVIVNTIAGVPAATFQSINKRLASPVAPGALTTSGGSAPAQVVHTQPRAVGSPATATSDMVSLAPTQGVRAVTSVTASAVVTTSLTPVQTPTRSLVTQVSQGVQLPGKTITPAHFQLLRQQQQQQQASQVQVPQIQGQAQAPAQIKAVGKLTPEHLIKMQKQKLQLPQQAPPAQAPPGPPQPTAQVQVQPPQPTQQQSPQLTTVTAPRPGALLTGTTVANLQVARL</sequence>
<dbReference type="GO" id="GO:0035267">
    <property type="term" value="C:NuA4 histone acetyltransferase complex"/>
    <property type="evidence" value="ECO:0007669"/>
    <property type="project" value="TreeGrafter"/>
</dbReference>
<dbReference type="EMBL" id="RWIC01000879">
    <property type="protein sequence ID" value="TKC39342.1"/>
    <property type="molecule type" value="Genomic_DNA"/>
</dbReference>
<feature type="non-terminal residue" evidence="2">
    <location>
        <position position="246"/>
    </location>
</feature>
<reference evidence="3" key="1">
    <citation type="journal article" date="2019" name="IScience">
        <title>Narwhal Genome Reveals Long-Term Low Genetic Diversity despite Current Large Abundance Size.</title>
        <authorList>
            <person name="Westbury M.V."/>
            <person name="Petersen B."/>
            <person name="Garde E."/>
            <person name="Heide-Jorgensen M.P."/>
            <person name="Lorenzen E.D."/>
        </authorList>
    </citation>
    <scope>NUCLEOTIDE SEQUENCE [LARGE SCALE GENOMIC DNA]</scope>
</reference>
<evidence type="ECO:0000256" key="1">
    <source>
        <dbReference type="SAM" id="MobiDB-lite"/>
    </source>
</evidence>
<dbReference type="AlphaFoldDB" id="A0A4U1ES54"/>
<dbReference type="PANTHER" id="PTHR46459">
    <property type="entry name" value="E1A-BINDING PROTEIN P400-RELATED"/>
    <property type="match status" value="1"/>
</dbReference>
<dbReference type="GO" id="GO:0006281">
    <property type="term" value="P:DNA repair"/>
    <property type="evidence" value="ECO:0007669"/>
    <property type="project" value="TreeGrafter"/>
</dbReference>
<dbReference type="GO" id="GO:0000812">
    <property type="term" value="C:Swr1 complex"/>
    <property type="evidence" value="ECO:0007669"/>
    <property type="project" value="TreeGrafter"/>
</dbReference>
<name>A0A4U1ES54_MONMO</name>
<dbReference type="PANTHER" id="PTHR46459:SF1">
    <property type="entry name" value="E1A-BINDING PROTEIN P400"/>
    <property type="match status" value="1"/>
</dbReference>
<organism evidence="2 3">
    <name type="scientific">Monodon monoceros</name>
    <name type="common">Narwhal</name>
    <name type="synonym">Ceratodon monodon</name>
    <dbReference type="NCBI Taxonomy" id="40151"/>
    <lineage>
        <taxon>Eukaryota</taxon>
        <taxon>Metazoa</taxon>
        <taxon>Chordata</taxon>
        <taxon>Craniata</taxon>
        <taxon>Vertebrata</taxon>
        <taxon>Euteleostomi</taxon>
        <taxon>Mammalia</taxon>
        <taxon>Eutheria</taxon>
        <taxon>Laurasiatheria</taxon>
        <taxon>Artiodactyla</taxon>
        <taxon>Whippomorpha</taxon>
        <taxon>Cetacea</taxon>
        <taxon>Odontoceti</taxon>
        <taxon>Monodontidae</taxon>
        <taxon>Monodon</taxon>
    </lineage>
</organism>
<feature type="compositionally biased region" description="Pro residues" evidence="1">
    <location>
        <begin position="189"/>
        <end position="202"/>
    </location>
</feature>
<dbReference type="GO" id="GO:0003682">
    <property type="term" value="F:chromatin binding"/>
    <property type="evidence" value="ECO:0007669"/>
    <property type="project" value="TreeGrafter"/>
</dbReference>
<proteinExistence type="predicted"/>
<evidence type="ECO:0000313" key="3">
    <source>
        <dbReference type="Proteomes" id="UP000308365"/>
    </source>
</evidence>
<comment type="caution">
    <text evidence="2">The sequence shown here is derived from an EMBL/GenBank/DDBJ whole genome shotgun (WGS) entry which is preliminary data.</text>
</comment>
<gene>
    <name evidence="2" type="ORF">EI555_004040</name>
</gene>
<protein>
    <submittedName>
        <fullName evidence="2">Uncharacterized protein</fullName>
    </submittedName>
</protein>
<feature type="region of interest" description="Disordered" evidence="1">
    <location>
        <begin position="181"/>
        <end position="231"/>
    </location>
</feature>
<feature type="non-terminal residue" evidence="2">
    <location>
        <position position="1"/>
    </location>
</feature>
<dbReference type="Proteomes" id="UP000308365">
    <property type="component" value="Unassembled WGS sequence"/>
</dbReference>
<evidence type="ECO:0000313" key="2">
    <source>
        <dbReference type="EMBL" id="TKC39342.1"/>
    </source>
</evidence>
<accession>A0A4U1ES54</accession>
<feature type="compositionally biased region" description="Low complexity" evidence="1">
    <location>
        <begin position="203"/>
        <end position="220"/>
    </location>
</feature>